<dbReference type="PhylomeDB" id="K6UZS3"/>
<dbReference type="OrthoDB" id="384093at2759"/>
<evidence type="ECO:0000313" key="4">
    <source>
        <dbReference type="Proteomes" id="UP000006319"/>
    </source>
</evidence>
<feature type="compositionally biased region" description="Polar residues" evidence="1">
    <location>
        <begin position="171"/>
        <end position="184"/>
    </location>
</feature>
<feature type="region of interest" description="Disordered" evidence="1">
    <location>
        <begin position="619"/>
        <end position="664"/>
    </location>
</feature>
<feature type="compositionally biased region" description="Basic and acidic residues" evidence="1">
    <location>
        <begin position="385"/>
        <end position="394"/>
    </location>
</feature>
<protein>
    <submittedName>
        <fullName evidence="3">Erythrocyte membrane protein 3</fullName>
    </submittedName>
</protein>
<feature type="compositionally biased region" description="Basic and acidic residues" evidence="1">
    <location>
        <begin position="100"/>
        <end position="112"/>
    </location>
</feature>
<feature type="compositionally biased region" description="Polar residues" evidence="1">
    <location>
        <begin position="129"/>
        <end position="142"/>
    </location>
</feature>
<feature type="domain" description="EMP3/KAHRP N-terminal" evidence="2">
    <location>
        <begin position="744"/>
        <end position="791"/>
    </location>
</feature>
<evidence type="ECO:0000259" key="2">
    <source>
        <dbReference type="Pfam" id="PF17986"/>
    </source>
</evidence>
<feature type="compositionally biased region" description="Basic and acidic residues" evidence="1">
    <location>
        <begin position="203"/>
        <end position="220"/>
    </location>
</feature>
<dbReference type="VEuPathDB" id="PlasmoDB:PCYB_127900"/>
<feature type="compositionally biased region" description="Basic and acidic residues" evidence="1">
    <location>
        <begin position="327"/>
        <end position="350"/>
    </location>
</feature>
<reference evidence="3 4" key="1">
    <citation type="journal article" date="2012" name="Nat. Genet.">
        <title>Plasmodium cynomolgi genome sequences provide insight into Plasmodium vivax and the monkey malaria clade.</title>
        <authorList>
            <person name="Tachibana S."/>
            <person name="Sullivan S.A."/>
            <person name="Kawai S."/>
            <person name="Nakamura S."/>
            <person name="Kim H.R."/>
            <person name="Goto N."/>
            <person name="Arisue N."/>
            <person name="Palacpac N.M.Q."/>
            <person name="Honma H."/>
            <person name="Yagi M."/>
            <person name="Tougan T."/>
            <person name="Katakai Y."/>
            <person name="Kaneko O."/>
            <person name="Mita T."/>
            <person name="Kita K."/>
            <person name="Yasutomi Y."/>
            <person name="Sutton P.L."/>
            <person name="Shakhbatyan R."/>
            <person name="Horii T."/>
            <person name="Yasunaga T."/>
            <person name="Barnwell J.W."/>
            <person name="Escalante A.A."/>
            <person name="Carlton J.M."/>
            <person name="Tanabe K."/>
        </authorList>
    </citation>
    <scope>NUCLEOTIDE SEQUENCE [LARGE SCALE GENOMIC DNA]</scope>
    <source>
        <strain evidence="3 4">B</strain>
    </source>
</reference>
<dbReference type="Pfam" id="PF17986">
    <property type="entry name" value="EKAL"/>
    <property type="match status" value="1"/>
</dbReference>
<organism evidence="3 4">
    <name type="scientific">Plasmodium cynomolgi (strain B)</name>
    <dbReference type="NCBI Taxonomy" id="1120755"/>
    <lineage>
        <taxon>Eukaryota</taxon>
        <taxon>Sar</taxon>
        <taxon>Alveolata</taxon>
        <taxon>Apicomplexa</taxon>
        <taxon>Aconoidasida</taxon>
        <taxon>Haemosporida</taxon>
        <taxon>Plasmodiidae</taxon>
        <taxon>Plasmodium</taxon>
        <taxon>Plasmodium (Plasmodium)</taxon>
    </lineage>
</organism>
<dbReference type="KEGG" id="pcy:PCYB_127900"/>
<proteinExistence type="predicted"/>
<name>K6UZS3_PLACD</name>
<feature type="region of interest" description="Disordered" evidence="1">
    <location>
        <begin position="911"/>
        <end position="1000"/>
    </location>
</feature>
<feature type="region of interest" description="Disordered" evidence="1">
    <location>
        <begin position="25"/>
        <end position="224"/>
    </location>
</feature>
<dbReference type="GeneID" id="14694599"/>
<dbReference type="Proteomes" id="UP000006319">
    <property type="component" value="Chromosome 12"/>
</dbReference>
<feature type="region of interest" description="Disordered" evidence="1">
    <location>
        <begin position="421"/>
        <end position="457"/>
    </location>
</feature>
<accession>K6UZS3</accession>
<feature type="compositionally biased region" description="Basic and acidic residues" evidence="1">
    <location>
        <begin position="911"/>
        <end position="937"/>
    </location>
</feature>
<evidence type="ECO:0000313" key="3">
    <source>
        <dbReference type="EMBL" id="GAB68225.1"/>
    </source>
</evidence>
<evidence type="ECO:0000256" key="1">
    <source>
        <dbReference type="SAM" id="MobiDB-lite"/>
    </source>
</evidence>
<dbReference type="RefSeq" id="XP_004224172.1">
    <property type="nucleotide sequence ID" value="XM_004224124.1"/>
</dbReference>
<dbReference type="AlphaFoldDB" id="K6UZS3"/>
<feature type="compositionally biased region" description="Basic and acidic residues" evidence="1">
    <location>
        <begin position="950"/>
        <end position="992"/>
    </location>
</feature>
<feature type="region of interest" description="Disordered" evidence="1">
    <location>
        <begin position="385"/>
        <end position="409"/>
    </location>
</feature>
<feature type="compositionally biased region" description="Polar residues" evidence="1">
    <location>
        <begin position="25"/>
        <end position="45"/>
    </location>
</feature>
<dbReference type="InterPro" id="IPR040805">
    <property type="entry name" value="EMP3/KAHRP_N"/>
</dbReference>
<feature type="region of interest" description="Disordered" evidence="1">
    <location>
        <begin position="252"/>
        <end position="358"/>
    </location>
</feature>
<feature type="compositionally biased region" description="Basic and acidic residues" evidence="1">
    <location>
        <begin position="625"/>
        <end position="664"/>
    </location>
</feature>
<feature type="compositionally biased region" description="Polar residues" evidence="1">
    <location>
        <begin position="423"/>
        <end position="448"/>
    </location>
</feature>
<gene>
    <name evidence="3" type="ORF">PCYB_127900</name>
</gene>
<feature type="compositionally biased region" description="Basic and acidic residues" evidence="1">
    <location>
        <begin position="187"/>
        <end position="196"/>
    </location>
</feature>
<sequence length="1000" mass="113147">MPHNFEASVASRYDRSLAENIGYTQSKANKLENRNGTPATAGNEQRGTHPTGLKVNTETIKPTKLALKSSTAHTGMSVKNEKARSIEYTLKGTPHTDLNINKKKEEMQDNHLTRTPPGGLKDKMKDQSVTHSLKNSPPTELQVNKKDELANGSLKDTPQNKPHVSKKDKSANNSLGNTKQSASKVNKKSDVTRDKPPVGTAPHELKINKRSKRSTEKENTIKNGLTEYTLKGDHMEGLKVNNKSIRSSVQSLIGASPTGLKVSNEEVQSVDGPAELAPPSKLNVNEKEKTVPNSLKMKIPGALTFNKKGEHATNSPKEPPADALEASNKDEPANHSSEKAKTFESEDNAKNNDLPVQKLSELLPNQKDNKTPGHTSMQVARDQLNGEKKIDKPNNDPFKNAPPSGLMGSKRTYQLRDLKWKNKPSNGLVGNQTDTKSQTCPLKNISKSDSSDNQKESLKDVLKNIPARKQNGNEKDPIKEFMSMQKNKLEVDVNVRELERDNQKCVEKVYEIKRDKRFKDNQSAVIRALNDQIFLQLQESEKSEKSDKPYYPFDRKIPDLKEYNESNISKDYQLKNKQPDIKEYKESNISKDYQLQNKSHNLNAYNEGHLAKENQLTHSAPAGLKEFETPDETRDYGLKGYTDSELKESELKESELKESELKESELMESELKESIIKEPQIDDQSSNQTTEENINALPDETVSIVAKENNANTQGNVFGMLRNIPSDIDQIERIVHTVFRGLKENNAGDIEEYIETHETKRYKLEADVKDGIKEYDLKFEKAGYGYREKLPVTEVQEYDVVERIYDKPIRVEKEKIKPIEHYTYTYGESQPKPPPKNYGLLDFFSFTWHLLSDRNVYLVEKDNLSLYKLGKKAMKGQLTDELIHEYLANCTKQKLKEEKVKNKHKLKIKEEKGKEKGEKKEAEEKGGVFKNEEEKRKIGAKGDGGGGRNTEGKKTEKKEAEAKNPKVNKTEVKKTAVKENNEGKKKPEERTSKTSQLKKK</sequence>
<keyword evidence="4" id="KW-1185">Reference proteome</keyword>
<dbReference type="OMA" id="HKGAKEN"/>
<dbReference type="EMBL" id="DF157104">
    <property type="protein sequence ID" value="GAB68225.1"/>
    <property type="molecule type" value="Genomic_DNA"/>
</dbReference>